<dbReference type="GO" id="GO:0004314">
    <property type="term" value="F:[acyl-carrier-protein] S-malonyltransferase activity"/>
    <property type="evidence" value="ECO:0007669"/>
    <property type="project" value="UniProtKB-EC"/>
</dbReference>
<evidence type="ECO:0000256" key="2">
    <source>
        <dbReference type="ARBA" id="ARBA00013258"/>
    </source>
</evidence>
<dbReference type="InterPro" id="IPR016035">
    <property type="entry name" value="Acyl_Trfase/lysoPLipase"/>
</dbReference>
<dbReference type="Gene3D" id="3.40.366.10">
    <property type="entry name" value="Malonyl-Coenzyme A Acyl Carrier Protein, domain 2"/>
    <property type="match status" value="1"/>
</dbReference>
<evidence type="ECO:0000313" key="9">
    <source>
        <dbReference type="EMBL" id="CAB4969192.1"/>
    </source>
</evidence>
<sequence length="303" mass="31839">MIFPGQGTQKPGMGAPWRDHPAWDVVERAEKAYGAPLAPLVLDATAEDLSRTNEAQLAILITSLLAWEAIKGDLKSPIAFAGHSLGQVTALIAAGALSLEDGLRFATQRAELTQQAAIKHPGKMAALLGASIEQAQEACLAAPDQCWVANDNAPGQVVIAGTVPGLEMVTSAAQDLGVRRVSLLNVDGAFHTPLMNDAAEDLLVELASVKFLTPIAPVIANDDALAHVDGWPVRLAEHVRQPVRWRESVLAMIAAGASAFVELGYGGTCCGLGKRIDPDIPEYSISDPASCEEFVGTVLKGNN</sequence>
<dbReference type="EC" id="2.3.1.39" evidence="2"/>
<protein>
    <recommendedName>
        <fullName evidence="2">[acyl-carrier-protein] S-malonyltransferase</fullName>
        <ecNumber evidence="2">2.3.1.39</ecNumber>
    </recommendedName>
</protein>
<dbReference type="Gene3D" id="3.30.70.250">
    <property type="entry name" value="Malonyl-CoA ACP transacylase, ACP-binding"/>
    <property type="match status" value="1"/>
</dbReference>
<dbReference type="PANTHER" id="PTHR42681:SF1">
    <property type="entry name" value="MALONYL-COA-ACYL CARRIER PROTEIN TRANSACYLASE, MITOCHONDRIAL"/>
    <property type="match status" value="1"/>
</dbReference>
<dbReference type="SUPFAM" id="SSF52151">
    <property type="entry name" value="FabD/lysophospholipase-like"/>
    <property type="match status" value="1"/>
</dbReference>
<dbReference type="EMBL" id="CAFBOF010000002">
    <property type="protein sequence ID" value="CAB4969192.1"/>
    <property type="molecule type" value="Genomic_DNA"/>
</dbReference>
<keyword evidence="4" id="KW-0012">Acyltransferase</keyword>
<dbReference type="InterPro" id="IPR014043">
    <property type="entry name" value="Acyl_transferase_dom"/>
</dbReference>
<evidence type="ECO:0000313" key="8">
    <source>
        <dbReference type="EMBL" id="CAB4896417.1"/>
    </source>
</evidence>
<dbReference type="GO" id="GO:0006633">
    <property type="term" value="P:fatty acid biosynthetic process"/>
    <property type="evidence" value="ECO:0007669"/>
    <property type="project" value="TreeGrafter"/>
</dbReference>
<comment type="similarity">
    <text evidence="1">Belongs to the FabD family.</text>
</comment>
<evidence type="ECO:0000259" key="6">
    <source>
        <dbReference type="SMART" id="SM00827"/>
    </source>
</evidence>
<dbReference type="EMBL" id="CAFBPQ010000010">
    <property type="protein sequence ID" value="CAB5019013.1"/>
    <property type="molecule type" value="Genomic_DNA"/>
</dbReference>
<evidence type="ECO:0000256" key="1">
    <source>
        <dbReference type="ARBA" id="ARBA00008217"/>
    </source>
</evidence>
<dbReference type="Pfam" id="PF00698">
    <property type="entry name" value="Acyl_transf_1"/>
    <property type="match status" value="1"/>
</dbReference>
<evidence type="ECO:0000256" key="4">
    <source>
        <dbReference type="ARBA" id="ARBA00023315"/>
    </source>
</evidence>
<dbReference type="GO" id="GO:0005829">
    <property type="term" value="C:cytosol"/>
    <property type="evidence" value="ECO:0007669"/>
    <property type="project" value="TreeGrafter"/>
</dbReference>
<evidence type="ECO:0000256" key="3">
    <source>
        <dbReference type="ARBA" id="ARBA00022679"/>
    </source>
</evidence>
<name>A0A6J6S0X2_9ZZZZ</name>
<accession>A0A6J6S0X2</accession>
<evidence type="ECO:0000313" key="10">
    <source>
        <dbReference type="EMBL" id="CAB5019013.1"/>
    </source>
</evidence>
<dbReference type="PANTHER" id="PTHR42681">
    <property type="entry name" value="MALONYL-COA-ACYL CARRIER PROTEIN TRANSACYLASE, MITOCHONDRIAL"/>
    <property type="match status" value="1"/>
</dbReference>
<dbReference type="EMBL" id="CAFBMM010000003">
    <property type="protein sequence ID" value="CAB4896417.1"/>
    <property type="molecule type" value="Genomic_DNA"/>
</dbReference>
<gene>
    <name evidence="7" type="ORF">UFOPK2683_01117</name>
    <name evidence="8" type="ORF">UFOPK3605_00227</name>
    <name evidence="9" type="ORF">UFOPK3897_00228</name>
    <name evidence="10" type="ORF">UFOPK4121_00532</name>
</gene>
<dbReference type="SUPFAM" id="SSF55048">
    <property type="entry name" value="Probable ACP-binding domain of malonyl-CoA ACP transacylase"/>
    <property type="match status" value="1"/>
</dbReference>
<organism evidence="7">
    <name type="scientific">freshwater metagenome</name>
    <dbReference type="NCBI Taxonomy" id="449393"/>
    <lineage>
        <taxon>unclassified sequences</taxon>
        <taxon>metagenomes</taxon>
        <taxon>ecological metagenomes</taxon>
    </lineage>
</organism>
<dbReference type="InterPro" id="IPR050858">
    <property type="entry name" value="Mal-CoA-ACP_Trans/PKS_FabD"/>
</dbReference>
<proteinExistence type="inferred from homology"/>
<dbReference type="InterPro" id="IPR024925">
    <property type="entry name" value="Malonyl_CoA-ACP_transAc"/>
</dbReference>
<evidence type="ECO:0000313" key="7">
    <source>
        <dbReference type="EMBL" id="CAB4728345.1"/>
    </source>
</evidence>
<reference evidence="7" key="1">
    <citation type="submission" date="2020-05" db="EMBL/GenBank/DDBJ databases">
        <authorList>
            <person name="Chiriac C."/>
            <person name="Salcher M."/>
            <person name="Ghai R."/>
            <person name="Kavagutti S V."/>
        </authorList>
    </citation>
    <scope>NUCLEOTIDE SEQUENCE</scope>
</reference>
<comment type="catalytic activity">
    <reaction evidence="5">
        <text>holo-[ACP] + malonyl-CoA = malonyl-[ACP] + CoA</text>
        <dbReference type="Rhea" id="RHEA:41792"/>
        <dbReference type="Rhea" id="RHEA-COMP:9623"/>
        <dbReference type="Rhea" id="RHEA-COMP:9685"/>
        <dbReference type="ChEBI" id="CHEBI:57287"/>
        <dbReference type="ChEBI" id="CHEBI:57384"/>
        <dbReference type="ChEBI" id="CHEBI:64479"/>
        <dbReference type="ChEBI" id="CHEBI:78449"/>
        <dbReference type="EC" id="2.3.1.39"/>
    </reaction>
</comment>
<dbReference type="InterPro" id="IPR001227">
    <property type="entry name" value="Ac_transferase_dom_sf"/>
</dbReference>
<keyword evidence="3" id="KW-0808">Transferase</keyword>
<dbReference type="SMART" id="SM00827">
    <property type="entry name" value="PKS_AT"/>
    <property type="match status" value="1"/>
</dbReference>
<evidence type="ECO:0000256" key="5">
    <source>
        <dbReference type="ARBA" id="ARBA00048462"/>
    </source>
</evidence>
<dbReference type="InterPro" id="IPR016036">
    <property type="entry name" value="Malonyl_transacylase_ACP-bd"/>
</dbReference>
<dbReference type="EMBL" id="CAEZYK010000067">
    <property type="protein sequence ID" value="CAB4728345.1"/>
    <property type="molecule type" value="Genomic_DNA"/>
</dbReference>
<dbReference type="PIRSF" id="PIRSF000446">
    <property type="entry name" value="Mct"/>
    <property type="match status" value="1"/>
</dbReference>
<feature type="domain" description="Malonyl-CoA:ACP transacylase (MAT)" evidence="6">
    <location>
        <begin position="2"/>
        <end position="302"/>
    </location>
</feature>
<dbReference type="AlphaFoldDB" id="A0A6J6S0X2"/>